<proteinExistence type="predicted"/>
<reference evidence="1 2" key="1">
    <citation type="journal article" date="2016" name="Nat. Commun.">
        <title>Thousands of microbial genomes shed light on interconnected biogeochemical processes in an aquifer system.</title>
        <authorList>
            <person name="Anantharaman K."/>
            <person name="Brown C.T."/>
            <person name="Hug L.A."/>
            <person name="Sharon I."/>
            <person name="Castelle C.J."/>
            <person name="Probst A.J."/>
            <person name="Thomas B.C."/>
            <person name="Singh A."/>
            <person name="Wilkins M.J."/>
            <person name="Karaoz U."/>
            <person name="Brodie E.L."/>
            <person name="Williams K.H."/>
            <person name="Hubbard S.S."/>
            <person name="Banfield J.F."/>
        </authorList>
    </citation>
    <scope>NUCLEOTIDE SEQUENCE [LARGE SCALE GENOMIC DNA]</scope>
</reference>
<name>A0A1F5KJV1_9BACT</name>
<accession>A0A1F5KJV1</accession>
<evidence type="ECO:0000313" key="1">
    <source>
        <dbReference type="EMBL" id="OGE41154.1"/>
    </source>
</evidence>
<sequence>MEKKDNSSTGVRRRTLLAKTAQAGGGLLANPRMDFLSSSITPEVNLKTNQIEVVGLDKPLSEQGLLTYIKTVNEKPAEMLENMVYGSIFVSKKAYEDFSKNLGETFELFIQRHSTAMNHLLKQANPPTTDFTMRRIVILEDKVAPPYSGHQNWAQKGMKDSDGAWFFGEAYNPRSTAYFRKEDSIDLGLLHEWGHTILHLNDQYKLDYNNADSTSIDRIVTQLPASWRKYIGSYRNDMLDLMASTSPQFNRFTALQLERRRKRGSHDVLPNIVDENGWQHELPQQVGLKLLHEGREIKVKNLSVYVTQARTIGPARQKNIPEKAIFENDSAFLYPQSFFIRREYGVYSDEATVLMLIRDEHNQRYFRWMDIRDFNIPFWQGLDKLQATLNVVSQDATEPPNPANFDWTIQYEAQVIK</sequence>
<dbReference type="AlphaFoldDB" id="A0A1F5KJV1"/>
<dbReference type="Proteomes" id="UP000177328">
    <property type="component" value="Unassembled WGS sequence"/>
</dbReference>
<protein>
    <submittedName>
        <fullName evidence="1">Uncharacterized protein</fullName>
    </submittedName>
</protein>
<gene>
    <name evidence="1" type="ORF">A3D25_01310</name>
</gene>
<dbReference type="EMBL" id="MFDD01000002">
    <property type="protein sequence ID" value="OGE41154.1"/>
    <property type="molecule type" value="Genomic_DNA"/>
</dbReference>
<evidence type="ECO:0000313" key="2">
    <source>
        <dbReference type="Proteomes" id="UP000177328"/>
    </source>
</evidence>
<organism evidence="1 2">
    <name type="scientific">Candidatus Daviesbacteria bacterium RIFCSPHIGHO2_02_FULL_43_12</name>
    <dbReference type="NCBI Taxonomy" id="1797776"/>
    <lineage>
        <taxon>Bacteria</taxon>
        <taxon>Candidatus Daviesiibacteriota</taxon>
    </lineage>
</organism>
<comment type="caution">
    <text evidence="1">The sequence shown here is derived from an EMBL/GenBank/DDBJ whole genome shotgun (WGS) entry which is preliminary data.</text>
</comment>